<dbReference type="Proteomes" id="UP000434580">
    <property type="component" value="Unassembled WGS sequence"/>
</dbReference>
<evidence type="ECO:0000256" key="5">
    <source>
        <dbReference type="ARBA" id="ARBA00023163"/>
    </source>
</evidence>
<dbReference type="InterPro" id="IPR058245">
    <property type="entry name" value="NreC/VraR/RcsB-like_REC"/>
</dbReference>
<dbReference type="AlphaFoldDB" id="A0A5S9NUJ5"/>
<dbReference type="PROSITE" id="PS50043">
    <property type="entry name" value="HTH_LUXR_2"/>
    <property type="match status" value="1"/>
</dbReference>
<dbReference type="PANTHER" id="PTHR43214">
    <property type="entry name" value="TWO-COMPONENT RESPONSE REGULATOR"/>
    <property type="match status" value="1"/>
</dbReference>
<keyword evidence="1 6" id="KW-0597">Phosphoprotein</keyword>
<protein>
    <submittedName>
        <fullName evidence="9">Response regulator GacA</fullName>
    </submittedName>
</protein>
<evidence type="ECO:0000259" key="7">
    <source>
        <dbReference type="PROSITE" id="PS50043"/>
    </source>
</evidence>
<evidence type="ECO:0000256" key="3">
    <source>
        <dbReference type="ARBA" id="ARBA00023015"/>
    </source>
</evidence>
<dbReference type="SUPFAM" id="SSF46894">
    <property type="entry name" value="C-terminal effector domain of the bipartite response regulators"/>
    <property type="match status" value="1"/>
</dbReference>
<evidence type="ECO:0000256" key="6">
    <source>
        <dbReference type="PROSITE-ProRule" id="PRU00169"/>
    </source>
</evidence>
<feature type="domain" description="HTH luxR-type" evidence="7">
    <location>
        <begin position="142"/>
        <end position="207"/>
    </location>
</feature>
<sequence>MTIKVVVADDHDLVRVGIARMLEDVPGIEVVGEAGTGEEAIQYAKQLDPDVVLMDIKMPGIGGIEATKKLTQRLPGVAVVALTALDDNPFPNKLLKAGALGYVTKGAEMYEMVTAIKHAAAGKRYLSPNIAQQMALSAYDSESSPFEQLSDRELQITMMVINCEKVQEISDKLCLSTKTVNSYRYRIFDKLGVQSDVELTRLAIRHGMLDPQEV</sequence>
<dbReference type="InterPro" id="IPR039420">
    <property type="entry name" value="WalR-like"/>
</dbReference>
<dbReference type="Gene3D" id="3.40.50.2300">
    <property type="match status" value="1"/>
</dbReference>
<proteinExistence type="predicted"/>
<evidence type="ECO:0000256" key="4">
    <source>
        <dbReference type="ARBA" id="ARBA00023125"/>
    </source>
</evidence>
<dbReference type="InterPro" id="IPR016032">
    <property type="entry name" value="Sig_transdc_resp-reg_C-effctor"/>
</dbReference>
<dbReference type="InterPro" id="IPR001789">
    <property type="entry name" value="Sig_transdc_resp-reg_receiver"/>
</dbReference>
<keyword evidence="2" id="KW-0902">Two-component regulatory system</keyword>
<dbReference type="SMART" id="SM00421">
    <property type="entry name" value="HTH_LUXR"/>
    <property type="match status" value="1"/>
</dbReference>
<gene>
    <name evidence="9" type="primary">gacA</name>
    <name evidence="9" type="ORF">DPBNPPHM_03069</name>
</gene>
<keyword evidence="5" id="KW-0804">Transcription</keyword>
<keyword evidence="3" id="KW-0805">Transcription regulation</keyword>
<dbReference type="GO" id="GO:0003677">
    <property type="term" value="F:DNA binding"/>
    <property type="evidence" value="ECO:0007669"/>
    <property type="project" value="UniProtKB-KW"/>
</dbReference>
<organism evidence="9 10">
    <name type="scientific">BD1-7 clade bacterium</name>
    <dbReference type="NCBI Taxonomy" id="2029982"/>
    <lineage>
        <taxon>Bacteria</taxon>
        <taxon>Pseudomonadati</taxon>
        <taxon>Pseudomonadota</taxon>
        <taxon>Gammaproteobacteria</taxon>
        <taxon>Cellvibrionales</taxon>
        <taxon>Spongiibacteraceae</taxon>
        <taxon>BD1-7 clade</taxon>
    </lineage>
</organism>
<accession>A0A5S9NUJ5</accession>
<dbReference type="SUPFAM" id="SSF52172">
    <property type="entry name" value="CheY-like"/>
    <property type="match status" value="1"/>
</dbReference>
<dbReference type="NCBIfam" id="NF007018">
    <property type="entry name" value="PRK09483.1"/>
    <property type="match status" value="1"/>
</dbReference>
<dbReference type="PROSITE" id="PS50110">
    <property type="entry name" value="RESPONSE_REGULATORY"/>
    <property type="match status" value="1"/>
</dbReference>
<keyword evidence="4" id="KW-0238">DNA-binding</keyword>
<dbReference type="CDD" id="cd17535">
    <property type="entry name" value="REC_NarL-like"/>
    <property type="match status" value="1"/>
</dbReference>
<dbReference type="EMBL" id="CACSII010000002">
    <property type="protein sequence ID" value="CAA0091771.1"/>
    <property type="molecule type" value="Genomic_DNA"/>
</dbReference>
<name>A0A5S9NUJ5_9GAMM</name>
<dbReference type="InterPro" id="IPR011006">
    <property type="entry name" value="CheY-like_superfamily"/>
</dbReference>
<evidence type="ECO:0000313" key="10">
    <source>
        <dbReference type="Proteomes" id="UP000434580"/>
    </source>
</evidence>
<evidence type="ECO:0000313" key="9">
    <source>
        <dbReference type="EMBL" id="CAA0091771.1"/>
    </source>
</evidence>
<dbReference type="PROSITE" id="PS00622">
    <property type="entry name" value="HTH_LUXR_1"/>
    <property type="match status" value="1"/>
</dbReference>
<reference evidence="9 10" key="1">
    <citation type="submission" date="2019-11" db="EMBL/GenBank/DDBJ databases">
        <authorList>
            <person name="Holert J."/>
        </authorList>
    </citation>
    <scope>NUCLEOTIDE SEQUENCE [LARGE SCALE GENOMIC DNA]</scope>
    <source>
        <strain evidence="9">BC5_2</strain>
    </source>
</reference>
<dbReference type="CDD" id="cd06170">
    <property type="entry name" value="LuxR_C_like"/>
    <property type="match status" value="1"/>
</dbReference>
<dbReference type="Pfam" id="PF00196">
    <property type="entry name" value="GerE"/>
    <property type="match status" value="1"/>
</dbReference>
<feature type="modified residue" description="4-aspartylphosphate" evidence="6">
    <location>
        <position position="55"/>
    </location>
</feature>
<dbReference type="InterPro" id="IPR000792">
    <property type="entry name" value="Tscrpt_reg_LuxR_C"/>
</dbReference>
<dbReference type="SMART" id="SM00448">
    <property type="entry name" value="REC"/>
    <property type="match status" value="1"/>
</dbReference>
<dbReference type="GO" id="GO:0000160">
    <property type="term" value="P:phosphorelay signal transduction system"/>
    <property type="evidence" value="ECO:0007669"/>
    <property type="project" value="UniProtKB-KW"/>
</dbReference>
<feature type="domain" description="Response regulatory" evidence="8">
    <location>
        <begin position="4"/>
        <end position="120"/>
    </location>
</feature>
<dbReference type="GO" id="GO:0006355">
    <property type="term" value="P:regulation of DNA-templated transcription"/>
    <property type="evidence" value="ECO:0007669"/>
    <property type="project" value="InterPro"/>
</dbReference>
<dbReference type="PANTHER" id="PTHR43214:SF3">
    <property type="entry name" value="RESPONSE REGULATOR UVRY"/>
    <property type="match status" value="1"/>
</dbReference>
<evidence type="ECO:0000256" key="1">
    <source>
        <dbReference type="ARBA" id="ARBA00022553"/>
    </source>
</evidence>
<dbReference type="Pfam" id="PF00072">
    <property type="entry name" value="Response_reg"/>
    <property type="match status" value="1"/>
</dbReference>
<evidence type="ECO:0000259" key="8">
    <source>
        <dbReference type="PROSITE" id="PS50110"/>
    </source>
</evidence>
<evidence type="ECO:0000256" key="2">
    <source>
        <dbReference type="ARBA" id="ARBA00023012"/>
    </source>
</evidence>